<reference evidence="1" key="1">
    <citation type="submission" date="2023-08" db="EMBL/GenBank/DDBJ databases">
        <title>Reference Genome Resource for the Citrus Pathogen Phytophthora citrophthora.</title>
        <authorList>
            <person name="Moller H."/>
            <person name="Coetzee B."/>
            <person name="Rose L.J."/>
            <person name="Van Niekerk J.M."/>
        </authorList>
    </citation>
    <scope>NUCLEOTIDE SEQUENCE</scope>
    <source>
        <strain evidence="1">STE-U-9442</strain>
    </source>
</reference>
<evidence type="ECO:0000313" key="1">
    <source>
        <dbReference type="EMBL" id="KAK1929018.1"/>
    </source>
</evidence>
<dbReference type="AlphaFoldDB" id="A0AAD9LA94"/>
<dbReference type="EMBL" id="JASMQC010000053">
    <property type="protein sequence ID" value="KAK1929018.1"/>
    <property type="molecule type" value="Genomic_DNA"/>
</dbReference>
<dbReference type="Proteomes" id="UP001259832">
    <property type="component" value="Unassembled WGS sequence"/>
</dbReference>
<evidence type="ECO:0000313" key="2">
    <source>
        <dbReference type="Proteomes" id="UP001259832"/>
    </source>
</evidence>
<comment type="caution">
    <text evidence="1">The sequence shown here is derived from an EMBL/GenBank/DDBJ whole genome shotgun (WGS) entry which is preliminary data.</text>
</comment>
<gene>
    <name evidence="1" type="ORF">P3T76_015458</name>
</gene>
<organism evidence="1 2">
    <name type="scientific">Phytophthora citrophthora</name>
    <dbReference type="NCBI Taxonomy" id="4793"/>
    <lineage>
        <taxon>Eukaryota</taxon>
        <taxon>Sar</taxon>
        <taxon>Stramenopiles</taxon>
        <taxon>Oomycota</taxon>
        <taxon>Peronosporomycetes</taxon>
        <taxon>Peronosporales</taxon>
        <taxon>Peronosporaceae</taxon>
        <taxon>Phytophthora</taxon>
    </lineage>
</organism>
<keyword evidence="2" id="KW-1185">Reference proteome</keyword>
<protein>
    <submittedName>
        <fullName evidence="1">Uncharacterized protein</fullName>
    </submittedName>
</protein>
<name>A0AAD9LA94_9STRA</name>
<accession>A0AAD9LA94</accession>
<sequence>MDIHSAQCVTQQEFIDLNSSPLVVHENLRHYERAFDSVCFYNGVPFVPWTSLQPKDVAKKIETALWRG</sequence>
<proteinExistence type="predicted"/>